<accession>A0A517QWI8</accession>
<reference evidence="2 3" key="1">
    <citation type="submission" date="2019-02" db="EMBL/GenBank/DDBJ databases">
        <title>Deep-cultivation of Planctomycetes and their phenomic and genomic characterization uncovers novel biology.</title>
        <authorList>
            <person name="Wiegand S."/>
            <person name="Jogler M."/>
            <person name="Boedeker C."/>
            <person name="Pinto D."/>
            <person name="Vollmers J."/>
            <person name="Rivas-Marin E."/>
            <person name="Kohn T."/>
            <person name="Peeters S.H."/>
            <person name="Heuer A."/>
            <person name="Rast P."/>
            <person name="Oberbeckmann S."/>
            <person name="Bunk B."/>
            <person name="Jeske O."/>
            <person name="Meyerdierks A."/>
            <person name="Storesund J.E."/>
            <person name="Kallscheuer N."/>
            <person name="Luecker S."/>
            <person name="Lage O.M."/>
            <person name="Pohl T."/>
            <person name="Merkel B.J."/>
            <person name="Hornburger P."/>
            <person name="Mueller R.-W."/>
            <person name="Bruemmer F."/>
            <person name="Labrenz M."/>
            <person name="Spormann A.M."/>
            <person name="Op den Camp H."/>
            <person name="Overmann J."/>
            <person name="Amann R."/>
            <person name="Jetten M.S.M."/>
            <person name="Mascher T."/>
            <person name="Medema M.H."/>
            <person name="Devos D.P."/>
            <person name="Kaster A.-K."/>
            <person name="Ovreas L."/>
            <person name="Rohde M."/>
            <person name="Galperin M.Y."/>
            <person name="Jogler C."/>
        </authorList>
    </citation>
    <scope>NUCLEOTIDE SEQUENCE [LARGE SCALE GENOMIC DNA]</scope>
    <source>
        <strain evidence="2 3">Pan189</strain>
    </source>
</reference>
<keyword evidence="1" id="KW-1133">Transmembrane helix</keyword>
<dbReference type="AlphaFoldDB" id="A0A517QWI8"/>
<dbReference type="RefSeq" id="WP_310820949.1">
    <property type="nucleotide sequence ID" value="NZ_CP036268.1"/>
</dbReference>
<sequence>MLLFALAVNVLVQVGILGFRDMGEVIEFVLAMLALVLAYWVLKNMFG</sequence>
<evidence type="ECO:0000313" key="3">
    <source>
        <dbReference type="Proteomes" id="UP000317318"/>
    </source>
</evidence>
<evidence type="ECO:0000313" key="2">
    <source>
        <dbReference type="EMBL" id="QDT36029.1"/>
    </source>
</evidence>
<dbReference type="KEGG" id="svp:Pan189_03840"/>
<gene>
    <name evidence="2" type="ORF">Pan189_03840</name>
</gene>
<dbReference type="Proteomes" id="UP000317318">
    <property type="component" value="Chromosome"/>
</dbReference>
<keyword evidence="1" id="KW-0472">Membrane</keyword>
<keyword evidence="3" id="KW-1185">Reference proteome</keyword>
<dbReference type="EMBL" id="CP036268">
    <property type="protein sequence ID" value="QDT36029.1"/>
    <property type="molecule type" value="Genomic_DNA"/>
</dbReference>
<feature type="transmembrane region" description="Helical" evidence="1">
    <location>
        <begin position="22"/>
        <end position="42"/>
    </location>
</feature>
<keyword evidence="1" id="KW-0812">Transmembrane</keyword>
<protein>
    <submittedName>
        <fullName evidence="2">Uncharacterized protein</fullName>
    </submittedName>
</protein>
<evidence type="ECO:0000256" key="1">
    <source>
        <dbReference type="SAM" id="Phobius"/>
    </source>
</evidence>
<proteinExistence type="predicted"/>
<organism evidence="2 3">
    <name type="scientific">Stratiformator vulcanicus</name>
    <dbReference type="NCBI Taxonomy" id="2527980"/>
    <lineage>
        <taxon>Bacteria</taxon>
        <taxon>Pseudomonadati</taxon>
        <taxon>Planctomycetota</taxon>
        <taxon>Planctomycetia</taxon>
        <taxon>Planctomycetales</taxon>
        <taxon>Planctomycetaceae</taxon>
        <taxon>Stratiformator</taxon>
    </lineage>
</organism>
<name>A0A517QWI8_9PLAN</name>